<reference evidence="3 4" key="1">
    <citation type="journal article" date="2016" name="Nat. Commun.">
        <title>Thousands of microbial genomes shed light on interconnected biogeochemical processes in an aquifer system.</title>
        <authorList>
            <person name="Anantharaman K."/>
            <person name="Brown C.T."/>
            <person name="Hug L.A."/>
            <person name="Sharon I."/>
            <person name="Castelle C.J."/>
            <person name="Probst A.J."/>
            <person name="Thomas B.C."/>
            <person name="Singh A."/>
            <person name="Wilkins M.J."/>
            <person name="Karaoz U."/>
            <person name="Brodie E.L."/>
            <person name="Williams K.H."/>
            <person name="Hubbard S.S."/>
            <person name="Banfield J.F."/>
        </authorList>
    </citation>
    <scope>NUCLEOTIDE SEQUENCE [LARGE SCALE GENOMIC DNA]</scope>
</reference>
<evidence type="ECO:0000259" key="2">
    <source>
        <dbReference type="Pfam" id="PF20803"/>
    </source>
</evidence>
<dbReference type="AlphaFoldDB" id="A0A1F5CCE2"/>
<dbReference type="SUPFAM" id="SSF143430">
    <property type="entry name" value="TTP0101/SSO1404-like"/>
    <property type="match status" value="1"/>
</dbReference>
<protein>
    <recommendedName>
        <fullName evidence="2">Transcriptional repressor PaaX-like central Cas2-like domain-containing protein</fullName>
    </recommendedName>
</protein>
<feature type="signal peptide" evidence="1">
    <location>
        <begin position="1"/>
        <end position="20"/>
    </location>
</feature>
<dbReference type="Pfam" id="PF20803">
    <property type="entry name" value="PaaX_M"/>
    <property type="match status" value="1"/>
</dbReference>
<keyword evidence="1" id="KW-0732">Signal</keyword>
<evidence type="ECO:0000256" key="1">
    <source>
        <dbReference type="SAM" id="SignalP"/>
    </source>
</evidence>
<evidence type="ECO:0000313" key="4">
    <source>
        <dbReference type="Proteomes" id="UP000177197"/>
    </source>
</evidence>
<name>A0A1F5CCE2_9BACT</name>
<comment type="caution">
    <text evidence="3">The sequence shown here is derived from an EMBL/GenBank/DDBJ whole genome shotgun (WGS) entry which is preliminary data.</text>
</comment>
<dbReference type="Gene3D" id="3.30.70.2650">
    <property type="match status" value="1"/>
</dbReference>
<feature type="domain" description="Transcriptional repressor PaaX-like central Cas2-like" evidence="2">
    <location>
        <begin position="98"/>
        <end position="168"/>
    </location>
</feature>
<sequence length="182" mass="21787">MRSLTKKKIFLLLTAGASLALLRSPKGYFKVVSDLPKEWRKIKHDYLRNCIREFYNDRLIDFKEQADGSCHIILSDIGKRKVLKMNIDTMVVKRPGFWDGKWRVVVFDIPERNKNARNALRQKLKDLGFYDWQKSVFIYPYPCLSEIEFLIEFFKIRHYVRYFEAAFVINEAELKLHFKDII</sequence>
<proteinExistence type="predicted"/>
<organism evidence="3 4">
    <name type="scientific">Candidatus Azambacteria bacterium RIFCSPLOWO2_02_FULL_44_14</name>
    <dbReference type="NCBI Taxonomy" id="1797306"/>
    <lineage>
        <taxon>Bacteria</taxon>
        <taxon>Candidatus Azamiibacteriota</taxon>
    </lineage>
</organism>
<accession>A0A1F5CCE2</accession>
<dbReference type="InterPro" id="IPR048846">
    <property type="entry name" value="PaaX-like_central"/>
</dbReference>
<gene>
    <name evidence="3" type="ORF">A3I30_01800</name>
</gene>
<dbReference type="Proteomes" id="UP000177197">
    <property type="component" value="Unassembled WGS sequence"/>
</dbReference>
<evidence type="ECO:0000313" key="3">
    <source>
        <dbReference type="EMBL" id="OGD40535.1"/>
    </source>
</evidence>
<feature type="chain" id="PRO_5009518208" description="Transcriptional repressor PaaX-like central Cas2-like domain-containing protein" evidence="1">
    <location>
        <begin position="21"/>
        <end position="182"/>
    </location>
</feature>
<dbReference type="EMBL" id="MEYV01000006">
    <property type="protein sequence ID" value="OGD40535.1"/>
    <property type="molecule type" value="Genomic_DNA"/>
</dbReference>